<gene>
    <name evidence="2" type="ORF">CR201_G0022460</name>
</gene>
<feature type="compositionally biased region" description="Polar residues" evidence="1">
    <location>
        <begin position="60"/>
        <end position="77"/>
    </location>
</feature>
<dbReference type="EMBL" id="NDHI03003433">
    <property type="protein sequence ID" value="PNJ52705.1"/>
    <property type="molecule type" value="Genomic_DNA"/>
</dbReference>
<organism evidence="2">
    <name type="scientific">Pongo abelii</name>
    <name type="common">Sumatran orangutan</name>
    <name type="synonym">Pongo pygmaeus abelii</name>
    <dbReference type="NCBI Taxonomy" id="9601"/>
    <lineage>
        <taxon>Eukaryota</taxon>
        <taxon>Metazoa</taxon>
        <taxon>Chordata</taxon>
        <taxon>Craniata</taxon>
        <taxon>Vertebrata</taxon>
        <taxon>Euteleostomi</taxon>
        <taxon>Mammalia</taxon>
        <taxon>Eutheria</taxon>
        <taxon>Euarchontoglires</taxon>
        <taxon>Primates</taxon>
        <taxon>Haplorrhini</taxon>
        <taxon>Catarrhini</taxon>
        <taxon>Hominidae</taxon>
        <taxon>Pongo</taxon>
    </lineage>
</organism>
<name>A0A2J8V590_PONAB</name>
<sequence>MRVRGFILEVSETKNPPIPDTFWRPRRDFHLSPSGETIAERRDYRLSPSGEKIAYRQANRGHQATDGLTNGTPNEFN</sequence>
<accession>A0A2J8V590</accession>
<evidence type="ECO:0000256" key="1">
    <source>
        <dbReference type="SAM" id="MobiDB-lite"/>
    </source>
</evidence>
<proteinExistence type="predicted"/>
<protein>
    <submittedName>
        <fullName evidence="2">Uncharacterized protein</fullName>
    </submittedName>
</protein>
<dbReference type="AlphaFoldDB" id="A0A2J8V590"/>
<reference evidence="2" key="1">
    <citation type="submission" date="2017-12" db="EMBL/GenBank/DDBJ databases">
        <title>High-resolution comparative analysis of great ape genomes.</title>
        <authorList>
            <person name="Pollen A."/>
            <person name="Hastie A."/>
            <person name="Hormozdiari F."/>
            <person name="Dougherty M."/>
            <person name="Liu R."/>
            <person name="Chaisson M."/>
            <person name="Hoppe E."/>
            <person name="Hill C."/>
            <person name="Pang A."/>
            <person name="Hillier L."/>
            <person name="Baker C."/>
            <person name="Armstrong J."/>
            <person name="Shendure J."/>
            <person name="Paten B."/>
            <person name="Wilson R."/>
            <person name="Chao H."/>
            <person name="Schneider V."/>
            <person name="Ventura M."/>
            <person name="Kronenberg Z."/>
            <person name="Murali S."/>
            <person name="Gordon D."/>
            <person name="Cantsilieris S."/>
            <person name="Munson K."/>
            <person name="Nelson B."/>
            <person name="Raja A."/>
            <person name="Underwood J."/>
            <person name="Diekhans M."/>
            <person name="Fiddes I."/>
            <person name="Haussler D."/>
            <person name="Eichler E."/>
        </authorList>
    </citation>
    <scope>NUCLEOTIDE SEQUENCE [LARGE SCALE GENOMIC DNA]</scope>
    <source>
        <strain evidence="2">Susie</strain>
    </source>
</reference>
<evidence type="ECO:0000313" key="2">
    <source>
        <dbReference type="EMBL" id="PNJ52705.1"/>
    </source>
</evidence>
<comment type="caution">
    <text evidence="2">The sequence shown here is derived from an EMBL/GenBank/DDBJ whole genome shotgun (WGS) entry which is preliminary data.</text>
</comment>
<feature type="region of interest" description="Disordered" evidence="1">
    <location>
        <begin position="56"/>
        <end position="77"/>
    </location>
</feature>